<dbReference type="EMBL" id="OKRB01000002">
    <property type="protein sequence ID" value="SPE17476.1"/>
    <property type="molecule type" value="Genomic_DNA"/>
</dbReference>
<gene>
    <name evidence="1" type="ORF">SBA5_100074</name>
</gene>
<evidence type="ECO:0000313" key="1">
    <source>
        <dbReference type="EMBL" id="SPE17476.1"/>
    </source>
</evidence>
<reference evidence="2" key="1">
    <citation type="submission" date="2018-02" db="EMBL/GenBank/DDBJ databases">
        <authorList>
            <person name="Hausmann B."/>
        </authorList>
    </citation>
    <scope>NUCLEOTIDE SEQUENCE [LARGE SCALE GENOMIC DNA]</scope>
    <source>
        <strain evidence="2">Peat soil MAG SbA5</strain>
    </source>
</reference>
<sequence length="43" mass="4979">MKILLAIAAIVLIAGSLYADYKWRRWIEARRQQRDHPDSGAKP</sequence>
<accession>A0A2N9L2C4</accession>
<protein>
    <submittedName>
        <fullName evidence="1">Uncharacterized protein</fullName>
    </submittedName>
</protein>
<evidence type="ECO:0000313" key="2">
    <source>
        <dbReference type="Proteomes" id="UP000239735"/>
    </source>
</evidence>
<organism evidence="1 2">
    <name type="scientific">Candidatus Sulfuritelmatomonas gaucii</name>
    <dbReference type="NCBI Taxonomy" id="2043161"/>
    <lineage>
        <taxon>Bacteria</taxon>
        <taxon>Pseudomonadati</taxon>
        <taxon>Acidobacteriota</taxon>
        <taxon>Terriglobia</taxon>
        <taxon>Terriglobales</taxon>
        <taxon>Acidobacteriaceae</taxon>
        <taxon>Candidatus Sulfuritelmatomonas</taxon>
    </lineage>
</organism>
<dbReference type="AlphaFoldDB" id="A0A2N9L2C4"/>
<proteinExistence type="predicted"/>
<name>A0A2N9L2C4_9BACT</name>
<dbReference type="Proteomes" id="UP000239735">
    <property type="component" value="Unassembled WGS sequence"/>
</dbReference>